<evidence type="ECO:0000256" key="5">
    <source>
        <dbReference type="ARBA" id="ARBA00022801"/>
    </source>
</evidence>
<keyword evidence="3" id="KW-0328">Glycosyltransferase</keyword>
<dbReference type="GO" id="GO:0071972">
    <property type="term" value="F:peptidoglycan L,D-transpeptidase activity"/>
    <property type="evidence" value="ECO:0007669"/>
    <property type="project" value="TreeGrafter"/>
</dbReference>
<keyword evidence="8 9" id="KW-0961">Cell wall biogenesis/degradation</keyword>
<feature type="active site" description="Nucleophile" evidence="9">
    <location>
        <position position="195"/>
    </location>
</feature>
<dbReference type="CDD" id="cd16913">
    <property type="entry name" value="YkuD_like"/>
    <property type="match status" value="1"/>
</dbReference>
<dbReference type="EMBL" id="AP018227">
    <property type="protein sequence ID" value="BAY81714.1"/>
    <property type="molecule type" value="Genomic_DNA"/>
</dbReference>
<sequence>MKNSINFNSLKSKVLAIGSLVIGASGANFINAQPAFADTDEQFLSPGIVLEKQAPRYENTSDRNWRVILKGTTNNRQWSPREYQIPNQPISQEVHLVVKLGARQVRVYRGNALVKSYPIAVGKPGYETPQGAFNVFSKEINPVFTNFKTGVVIQPGIYNPLGSRWIGVWTDGKTQIGFHGTNRPQSIGRAASHGCIRMHDKDVIELFRKVEIGTVVKIEP</sequence>
<evidence type="ECO:0000256" key="6">
    <source>
        <dbReference type="ARBA" id="ARBA00022960"/>
    </source>
</evidence>
<evidence type="ECO:0000259" key="10">
    <source>
        <dbReference type="PROSITE" id="PS52029"/>
    </source>
</evidence>
<keyword evidence="5" id="KW-0378">Hydrolase</keyword>
<keyword evidence="7 9" id="KW-0573">Peptidoglycan synthesis</keyword>
<evidence type="ECO:0000256" key="4">
    <source>
        <dbReference type="ARBA" id="ARBA00022679"/>
    </source>
</evidence>
<feature type="active site" description="Proton donor/acceptor" evidence="9">
    <location>
        <position position="179"/>
    </location>
</feature>
<dbReference type="GO" id="GO:0005576">
    <property type="term" value="C:extracellular region"/>
    <property type="evidence" value="ECO:0007669"/>
    <property type="project" value="TreeGrafter"/>
</dbReference>
<keyword evidence="12" id="KW-1185">Reference proteome</keyword>
<dbReference type="UniPathway" id="UPA00219"/>
<name>A0A1Z4LKJ7_9CYAN</name>
<accession>A0A1Z4LKJ7</accession>
<dbReference type="Proteomes" id="UP000218418">
    <property type="component" value="Chromosome"/>
</dbReference>
<evidence type="ECO:0000313" key="12">
    <source>
        <dbReference type="Proteomes" id="UP000218418"/>
    </source>
</evidence>
<protein>
    <submittedName>
        <fullName evidence="11">ErfK/YbiS/YcfS/YnhG family protein</fullName>
    </submittedName>
</protein>
<dbReference type="AlphaFoldDB" id="A0A1Z4LKJ7"/>
<organism evidence="11 12">
    <name type="scientific">Calothrix parasitica NIES-267</name>
    <dbReference type="NCBI Taxonomy" id="1973488"/>
    <lineage>
        <taxon>Bacteria</taxon>
        <taxon>Bacillati</taxon>
        <taxon>Cyanobacteriota</taxon>
        <taxon>Cyanophyceae</taxon>
        <taxon>Nostocales</taxon>
        <taxon>Calotrichaceae</taxon>
        <taxon>Calothrix</taxon>
    </lineage>
</organism>
<dbReference type="OrthoDB" id="9787225at2"/>
<gene>
    <name evidence="11" type="ORF">NIES267_11910</name>
</gene>
<dbReference type="PANTHER" id="PTHR30582:SF24">
    <property type="entry name" value="L,D-TRANSPEPTIDASE ERFK_SRFK-RELATED"/>
    <property type="match status" value="1"/>
</dbReference>
<dbReference type="InterPro" id="IPR038063">
    <property type="entry name" value="Transpep_catalytic_dom"/>
</dbReference>
<evidence type="ECO:0000256" key="8">
    <source>
        <dbReference type="ARBA" id="ARBA00023316"/>
    </source>
</evidence>
<evidence type="ECO:0000256" key="1">
    <source>
        <dbReference type="ARBA" id="ARBA00004752"/>
    </source>
</evidence>
<comment type="pathway">
    <text evidence="1 9">Cell wall biogenesis; peptidoglycan biosynthesis.</text>
</comment>
<dbReference type="Pfam" id="PF03734">
    <property type="entry name" value="YkuD"/>
    <property type="match status" value="1"/>
</dbReference>
<evidence type="ECO:0000256" key="7">
    <source>
        <dbReference type="ARBA" id="ARBA00022984"/>
    </source>
</evidence>
<dbReference type="Gene3D" id="2.40.440.10">
    <property type="entry name" value="L,D-transpeptidase catalytic domain-like"/>
    <property type="match status" value="1"/>
</dbReference>
<evidence type="ECO:0000256" key="3">
    <source>
        <dbReference type="ARBA" id="ARBA00022676"/>
    </source>
</evidence>
<feature type="domain" description="L,D-TPase catalytic" evidence="10">
    <location>
        <begin position="94"/>
        <end position="219"/>
    </location>
</feature>
<evidence type="ECO:0000256" key="2">
    <source>
        <dbReference type="ARBA" id="ARBA00005992"/>
    </source>
</evidence>
<proteinExistence type="inferred from homology"/>
<keyword evidence="4" id="KW-0808">Transferase</keyword>
<dbReference type="GO" id="GO:0018104">
    <property type="term" value="P:peptidoglycan-protein cross-linking"/>
    <property type="evidence" value="ECO:0007669"/>
    <property type="project" value="TreeGrafter"/>
</dbReference>
<keyword evidence="6 9" id="KW-0133">Cell shape</keyword>
<dbReference type="GO" id="GO:0071555">
    <property type="term" value="P:cell wall organization"/>
    <property type="evidence" value="ECO:0007669"/>
    <property type="project" value="UniProtKB-UniRule"/>
</dbReference>
<evidence type="ECO:0000313" key="11">
    <source>
        <dbReference type="EMBL" id="BAY81714.1"/>
    </source>
</evidence>
<dbReference type="InterPro" id="IPR005490">
    <property type="entry name" value="LD_TPept_cat_dom"/>
</dbReference>
<reference evidence="11 12" key="1">
    <citation type="submission" date="2017-06" db="EMBL/GenBank/DDBJ databases">
        <title>Genome sequencing of cyanobaciteial culture collection at National Institute for Environmental Studies (NIES).</title>
        <authorList>
            <person name="Hirose Y."/>
            <person name="Shimura Y."/>
            <person name="Fujisawa T."/>
            <person name="Nakamura Y."/>
            <person name="Kawachi M."/>
        </authorList>
    </citation>
    <scope>NUCLEOTIDE SEQUENCE [LARGE SCALE GENOMIC DNA]</scope>
    <source>
        <strain evidence="11 12">NIES-267</strain>
    </source>
</reference>
<comment type="similarity">
    <text evidence="2">Belongs to the YkuD family.</text>
</comment>
<dbReference type="PANTHER" id="PTHR30582">
    <property type="entry name" value="L,D-TRANSPEPTIDASE"/>
    <property type="match status" value="1"/>
</dbReference>
<dbReference type="GO" id="GO:0008360">
    <property type="term" value="P:regulation of cell shape"/>
    <property type="evidence" value="ECO:0007669"/>
    <property type="project" value="UniProtKB-UniRule"/>
</dbReference>
<dbReference type="SUPFAM" id="SSF141523">
    <property type="entry name" value="L,D-transpeptidase catalytic domain-like"/>
    <property type="match status" value="1"/>
</dbReference>
<dbReference type="GO" id="GO:0016757">
    <property type="term" value="F:glycosyltransferase activity"/>
    <property type="evidence" value="ECO:0007669"/>
    <property type="project" value="UniProtKB-KW"/>
</dbReference>
<evidence type="ECO:0000256" key="9">
    <source>
        <dbReference type="PROSITE-ProRule" id="PRU01373"/>
    </source>
</evidence>
<dbReference type="PROSITE" id="PS52029">
    <property type="entry name" value="LD_TPASE"/>
    <property type="match status" value="1"/>
</dbReference>
<dbReference type="InterPro" id="IPR050979">
    <property type="entry name" value="LD-transpeptidase"/>
</dbReference>